<comment type="caution">
    <text evidence="1">The sequence shown here is derived from an EMBL/GenBank/DDBJ whole genome shotgun (WGS) entry which is preliminary data.</text>
</comment>
<dbReference type="PANTHER" id="PTHR34591">
    <property type="entry name" value="OS03G0653100 PROTEIN-RELATED"/>
    <property type="match status" value="1"/>
</dbReference>
<proteinExistence type="predicted"/>
<accession>A0A1E5WFQ3</accession>
<dbReference type="PANTHER" id="PTHR34591:SF29">
    <property type="entry name" value="F-BOX DOMAIN-CONTAINING PROTEIN"/>
    <property type="match status" value="1"/>
</dbReference>
<evidence type="ECO:0000313" key="1">
    <source>
        <dbReference type="EMBL" id="OEL36174.1"/>
    </source>
</evidence>
<organism evidence="1 2">
    <name type="scientific">Dichanthelium oligosanthes</name>
    <dbReference type="NCBI Taxonomy" id="888268"/>
    <lineage>
        <taxon>Eukaryota</taxon>
        <taxon>Viridiplantae</taxon>
        <taxon>Streptophyta</taxon>
        <taxon>Embryophyta</taxon>
        <taxon>Tracheophyta</taxon>
        <taxon>Spermatophyta</taxon>
        <taxon>Magnoliopsida</taxon>
        <taxon>Liliopsida</taxon>
        <taxon>Poales</taxon>
        <taxon>Poaceae</taxon>
        <taxon>PACMAD clade</taxon>
        <taxon>Panicoideae</taxon>
        <taxon>Panicodae</taxon>
        <taxon>Paniceae</taxon>
        <taxon>Dichantheliinae</taxon>
        <taxon>Dichanthelium</taxon>
    </lineage>
</organism>
<dbReference type="OrthoDB" id="639965at2759"/>
<gene>
    <name evidence="1" type="ORF">BAE44_0002806</name>
</gene>
<reference evidence="1 2" key="1">
    <citation type="submission" date="2016-09" db="EMBL/GenBank/DDBJ databases">
        <title>The draft genome of Dichanthelium oligosanthes: A C3 panicoid grass species.</title>
        <authorList>
            <person name="Studer A.J."/>
            <person name="Schnable J.C."/>
            <person name="Brutnell T.P."/>
        </authorList>
    </citation>
    <scope>NUCLEOTIDE SEQUENCE [LARGE SCALE GENOMIC DNA]</scope>
    <source>
        <strain evidence="2">cv. Kellogg 1175</strain>
        <tissue evidence="1">Leaf</tissue>
    </source>
</reference>
<name>A0A1E5WFQ3_9POAL</name>
<keyword evidence="2" id="KW-1185">Reference proteome</keyword>
<sequence>MDEYLPAVARSRTTLSAHCNGLLLLNIEAPGDHVVNPATRAWAPVPPPPAFGDDVPDIFEYYQSYLVFDPTLSPYYEDSGPWVLHDVNYNFNREFFLDNIKEAITEEKYEWDSDNDNVLGNEDRSERHRCGDISILGFHPFKEVIFLSQSEERGLAYHWNSTNVQDLGNICPTEYEYFAMIWTARIDVCFPYTPCWT</sequence>
<dbReference type="Proteomes" id="UP000095767">
    <property type="component" value="Unassembled WGS sequence"/>
</dbReference>
<dbReference type="AlphaFoldDB" id="A0A1E5WFQ3"/>
<dbReference type="EMBL" id="LWDX02009953">
    <property type="protein sequence ID" value="OEL36174.1"/>
    <property type="molecule type" value="Genomic_DNA"/>
</dbReference>
<evidence type="ECO:0000313" key="2">
    <source>
        <dbReference type="Proteomes" id="UP000095767"/>
    </source>
</evidence>
<protein>
    <submittedName>
        <fullName evidence="1">Uncharacterized protein</fullName>
    </submittedName>
</protein>